<organism evidence="2">
    <name type="scientific">marine metagenome</name>
    <dbReference type="NCBI Taxonomy" id="408172"/>
    <lineage>
        <taxon>unclassified sequences</taxon>
        <taxon>metagenomes</taxon>
        <taxon>ecological metagenomes</taxon>
    </lineage>
</organism>
<dbReference type="SUPFAM" id="SSF49384">
    <property type="entry name" value="Carbohydrate-binding domain"/>
    <property type="match status" value="1"/>
</dbReference>
<dbReference type="GO" id="GO:0000272">
    <property type="term" value="P:polysaccharide catabolic process"/>
    <property type="evidence" value="ECO:0007669"/>
    <property type="project" value="InterPro"/>
</dbReference>
<dbReference type="InterPro" id="IPR002102">
    <property type="entry name" value="Cohesin_dom"/>
</dbReference>
<protein>
    <recommendedName>
        <fullName evidence="1">Cohesin domain-containing protein</fullName>
    </recommendedName>
</protein>
<dbReference type="EMBL" id="UINC01204036">
    <property type="protein sequence ID" value="SVE24572.1"/>
    <property type="molecule type" value="Genomic_DNA"/>
</dbReference>
<dbReference type="Pfam" id="PF00963">
    <property type="entry name" value="Cohesin"/>
    <property type="match status" value="1"/>
</dbReference>
<feature type="domain" description="Cohesin" evidence="1">
    <location>
        <begin position="61"/>
        <end position="187"/>
    </location>
</feature>
<dbReference type="InterPro" id="IPR008965">
    <property type="entry name" value="CBM2/CBM3_carb-bd_dom_sf"/>
</dbReference>
<reference evidence="2" key="1">
    <citation type="submission" date="2018-05" db="EMBL/GenBank/DDBJ databases">
        <authorList>
            <person name="Lanie J.A."/>
            <person name="Ng W.-L."/>
            <person name="Kazmierczak K.M."/>
            <person name="Andrzejewski T.M."/>
            <person name="Davidsen T.M."/>
            <person name="Wayne K.J."/>
            <person name="Tettelin H."/>
            <person name="Glass J.I."/>
            <person name="Rusch D."/>
            <person name="Podicherti R."/>
            <person name="Tsui H.-C.T."/>
            <person name="Winkler M.E."/>
        </authorList>
    </citation>
    <scope>NUCLEOTIDE SEQUENCE</scope>
</reference>
<proteinExistence type="predicted"/>
<accession>A0A383BXC9</accession>
<evidence type="ECO:0000259" key="1">
    <source>
        <dbReference type="Pfam" id="PF00963"/>
    </source>
</evidence>
<name>A0A383BXC9_9ZZZZ</name>
<evidence type="ECO:0000313" key="2">
    <source>
        <dbReference type="EMBL" id="SVE24572.1"/>
    </source>
</evidence>
<dbReference type="AlphaFoldDB" id="A0A383BXC9"/>
<gene>
    <name evidence="2" type="ORF">METZ01_LOCUS477426</name>
</gene>
<dbReference type="GO" id="GO:0030246">
    <property type="term" value="F:carbohydrate binding"/>
    <property type="evidence" value="ECO:0007669"/>
    <property type="project" value="InterPro"/>
</dbReference>
<dbReference type="Gene3D" id="2.60.40.680">
    <property type="match status" value="1"/>
</dbReference>
<sequence length="191" mass="19922">VFSPGVSGKYAFIDTTRDLNGDTITVGITGHVTDRAGNSSVDVSLQNILLPATPGSIFILNSSATPGDQAHVVPVGLTNFQPLRGVEFLLEFDLDVMTVDSVKSTGRVPFSPFYETTHDSASGVGTLSVLLVDLAGNLIPAASDTMAHIYTSIKANAPSTEMILEMPFAEIAGEDGNPTEVTAKSGTLVIP</sequence>
<feature type="non-terminal residue" evidence="2">
    <location>
        <position position="1"/>
    </location>
</feature>